<dbReference type="RefSeq" id="WP_199347170.1">
    <property type="nucleotide sequence ID" value="NZ_CAWNJS010000001.1"/>
</dbReference>
<keyword evidence="2" id="KW-1185">Reference proteome</keyword>
<protein>
    <submittedName>
        <fullName evidence="1">Uncharacterized protein</fullName>
    </submittedName>
</protein>
<gene>
    <name evidence="1" type="ORF">NIES37_14150</name>
</gene>
<accession>A0A1Z4MVM1</accession>
<proteinExistence type="predicted"/>
<evidence type="ECO:0000313" key="2">
    <source>
        <dbReference type="Proteomes" id="UP000218785"/>
    </source>
</evidence>
<dbReference type="KEGG" id="ttq:NIES37_14150"/>
<name>A0A1Z4MVM1_9CYAN</name>
<dbReference type="AlphaFoldDB" id="A0A1Z4MVM1"/>
<dbReference type="EMBL" id="AP018248">
    <property type="protein sequence ID" value="BAY97473.1"/>
    <property type="molecule type" value="Genomic_DNA"/>
</dbReference>
<evidence type="ECO:0000313" key="1">
    <source>
        <dbReference type="EMBL" id="BAY97473.1"/>
    </source>
</evidence>
<dbReference type="Proteomes" id="UP000218785">
    <property type="component" value="Chromosome"/>
</dbReference>
<sequence length="188" mass="22059">MVKPINYIMERDRTRYGASLQVVLSECNFWYKSIYAEINSIFDYHNLYIGAKFNNKNNLFPKYFSLEKNYKIYKINLVIVAIKEKKINTVSCKINDSSKSLVVIKEEHIKCQRNPPTNRQQQSRDPNLWLKLYRSFLSKYRYTSLELVVRSAAFLADAVAKFRTDNPVRVGSSENNKEHCHICSSVKL</sequence>
<reference evidence="1 2" key="1">
    <citation type="submission" date="2017-06" db="EMBL/GenBank/DDBJ databases">
        <title>Genome sequencing of cyanobaciteial culture collection at National Institute for Environmental Studies (NIES).</title>
        <authorList>
            <person name="Hirose Y."/>
            <person name="Shimura Y."/>
            <person name="Fujisawa T."/>
            <person name="Nakamura Y."/>
            <person name="Kawachi M."/>
        </authorList>
    </citation>
    <scope>NUCLEOTIDE SEQUENCE [LARGE SCALE GENOMIC DNA]</scope>
    <source>
        <strain evidence="1 2">NIES-37</strain>
    </source>
</reference>
<organism evidence="1 2">
    <name type="scientific">Tolypothrix tenuis PCC 7101</name>
    <dbReference type="NCBI Taxonomy" id="231146"/>
    <lineage>
        <taxon>Bacteria</taxon>
        <taxon>Bacillati</taxon>
        <taxon>Cyanobacteriota</taxon>
        <taxon>Cyanophyceae</taxon>
        <taxon>Nostocales</taxon>
        <taxon>Tolypothrichaceae</taxon>
        <taxon>Tolypothrix</taxon>
    </lineage>
</organism>